<keyword evidence="2" id="KW-0805">Transcription regulation</keyword>
<dbReference type="SUPFAM" id="SSF46785">
    <property type="entry name" value="Winged helix' DNA-binding domain"/>
    <property type="match status" value="1"/>
</dbReference>
<organism evidence="6 7">
    <name type="scientific">Thermobifida cellulosilytica TB100</name>
    <dbReference type="NCBI Taxonomy" id="665004"/>
    <lineage>
        <taxon>Bacteria</taxon>
        <taxon>Bacillati</taxon>
        <taxon>Actinomycetota</taxon>
        <taxon>Actinomycetes</taxon>
        <taxon>Streptosporangiales</taxon>
        <taxon>Nocardiopsidaceae</taxon>
        <taxon>Thermobifida</taxon>
    </lineage>
</organism>
<dbReference type="OrthoDB" id="3505530at2"/>
<dbReference type="PANTHER" id="PTHR30346:SF29">
    <property type="entry name" value="LYSR SUBSTRATE-BINDING"/>
    <property type="match status" value="1"/>
</dbReference>
<dbReference type="Gene3D" id="3.40.190.10">
    <property type="entry name" value="Periplasmic binding protein-like II"/>
    <property type="match status" value="2"/>
</dbReference>
<keyword evidence="4" id="KW-0804">Transcription</keyword>
<dbReference type="AlphaFoldDB" id="A0A147KL59"/>
<dbReference type="InterPro" id="IPR005119">
    <property type="entry name" value="LysR_subst-bd"/>
</dbReference>
<dbReference type="GO" id="GO:0003677">
    <property type="term" value="F:DNA binding"/>
    <property type="evidence" value="ECO:0007669"/>
    <property type="project" value="UniProtKB-KW"/>
</dbReference>
<evidence type="ECO:0000256" key="4">
    <source>
        <dbReference type="ARBA" id="ARBA00023163"/>
    </source>
</evidence>
<reference evidence="7" key="1">
    <citation type="journal article" date="2017" name="Acta Aliment.">
        <title>Plant polysaccharide degrading enzyme system of Thermpbifida cellulosilytica TB100 revealed by de novo genome project data.</title>
        <authorList>
            <person name="Toth A."/>
            <person name="Baka E."/>
            <person name="Luzics S."/>
            <person name="Bata-Vidacs I."/>
            <person name="Nagy I."/>
            <person name="Balint B."/>
            <person name="Herceg R."/>
            <person name="Olasz F."/>
            <person name="Wilk T."/>
            <person name="Nagy T."/>
            <person name="Kriszt B."/>
            <person name="Nagy I."/>
            <person name="Kukolya J."/>
        </authorList>
    </citation>
    <scope>NUCLEOTIDE SEQUENCE [LARGE SCALE GENOMIC DNA]</scope>
    <source>
        <strain evidence="7">TB100</strain>
    </source>
</reference>
<dbReference type="Pfam" id="PF03466">
    <property type="entry name" value="LysR_substrate"/>
    <property type="match status" value="1"/>
</dbReference>
<dbReference type="STRING" id="665004.AC529_03485"/>
<dbReference type="RefSeq" id="WP_068756566.1">
    <property type="nucleotide sequence ID" value="NZ_KQ950182.1"/>
</dbReference>
<evidence type="ECO:0000313" key="7">
    <source>
        <dbReference type="Proteomes" id="UP000074382"/>
    </source>
</evidence>
<dbReference type="FunFam" id="1.10.10.10:FF:000001">
    <property type="entry name" value="LysR family transcriptional regulator"/>
    <property type="match status" value="1"/>
</dbReference>
<evidence type="ECO:0000313" key="6">
    <source>
        <dbReference type="EMBL" id="KUP98027.1"/>
    </source>
</evidence>
<name>A0A147KL59_THECS</name>
<evidence type="ECO:0000256" key="1">
    <source>
        <dbReference type="ARBA" id="ARBA00009437"/>
    </source>
</evidence>
<dbReference type="Pfam" id="PF00126">
    <property type="entry name" value="HTH_1"/>
    <property type="match status" value="1"/>
</dbReference>
<keyword evidence="3" id="KW-0238">DNA-binding</keyword>
<evidence type="ECO:0000259" key="5">
    <source>
        <dbReference type="PROSITE" id="PS50931"/>
    </source>
</evidence>
<dbReference type="GO" id="GO:0003700">
    <property type="term" value="F:DNA-binding transcription factor activity"/>
    <property type="evidence" value="ECO:0007669"/>
    <property type="project" value="InterPro"/>
</dbReference>
<dbReference type="InterPro" id="IPR036390">
    <property type="entry name" value="WH_DNA-bd_sf"/>
</dbReference>
<proteinExistence type="inferred from homology"/>
<dbReference type="InterPro" id="IPR000847">
    <property type="entry name" value="LysR_HTH_N"/>
</dbReference>
<dbReference type="SUPFAM" id="SSF53850">
    <property type="entry name" value="Periplasmic binding protein-like II"/>
    <property type="match status" value="1"/>
</dbReference>
<dbReference type="PROSITE" id="PS50931">
    <property type="entry name" value="HTH_LYSR"/>
    <property type="match status" value="1"/>
</dbReference>
<evidence type="ECO:0000256" key="3">
    <source>
        <dbReference type="ARBA" id="ARBA00023125"/>
    </source>
</evidence>
<gene>
    <name evidence="6" type="ORF">AC529_03485</name>
</gene>
<dbReference type="CDD" id="cd08423">
    <property type="entry name" value="PBP2_LTTR_like_6"/>
    <property type="match status" value="1"/>
</dbReference>
<feature type="domain" description="HTH lysR-type" evidence="5">
    <location>
        <begin position="2"/>
        <end position="59"/>
    </location>
</feature>
<protein>
    <submittedName>
        <fullName evidence="6">LysR family transcriptional regulator</fullName>
    </submittedName>
</protein>
<dbReference type="EMBL" id="LGEM01000016">
    <property type="protein sequence ID" value="KUP98027.1"/>
    <property type="molecule type" value="Genomic_DNA"/>
</dbReference>
<comment type="caution">
    <text evidence="6">The sequence shown here is derived from an EMBL/GenBank/DDBJ whole genome shotgun (WGS) entry which is preliminary data.</text>
</comment>
<comment type="similarity">
    <text evidence="1">Belongs to the LysR transcriptional regulatory family.</text>
</comment>
<dbReference type="GO" id="GO:0032993">
    <property type="term" value="C:protein-DNA complex"/>
    <property type="evidence" value="ECO:0007669"/>
    <property type="project" value="TreeGrafter"/>
</dbReference>
<dbReference type="PANTHER" id="PTHR30346">
    <property type="entry name" value="TRANSCRIPTIONAL DUAL REGULATOR HCAR-RELATED"/>
    <property type="match status" value="1"/>
</dbReference>
<evidence type="ECO:0000256" key="2">
    <source>
        <dbReference type="ARBA" id="ARBA00023015"/>
    </source>
</evidence>
<dbReference type="PATRIC" id="fig|665004.4.peg.2630"/>
<keyword evidence="7" id="KW-1185">Reference proteome</keyword>
<accession>A0A147KL59</accession>
<sequence length="314" mass="34190">MLDLDRLRALHAIAEYGSVSAAAEVLGITTSAVSQQIAKLERETSCRLLERSGRGVRLTDVALLLAGHAERILSLVAEAEADLEAKRGSVVGKLKIASFATASRGLMPQMLRRVAQEHSQLTVELHERDPKAALPQVLRGEFDLAVVHDWRGSPLSFPAGLEKLHLMDDPAEIALPSTHPLAGREALSLTELADEEWVGAPPTDICHAWLCHTLRSHGMEPCIVHFSQEYSTQLALVAEGHGIAVLPRLGRGPLPPGVAAVPVRPRLERHLYLVWRCESRHRPAVQAVVRALQEAVDTVGDTRKVHLRPGSVTV</sequence>
<dbReference type="InterPro" id="IPR036388">
    <property type="entry name" value="WH-like_DNA-bd_sf"/>
</dbReference>
<dbReference type="Gene3D" id="1.10.10.10">
    <property type="entry name" value="Winged helix-like DNA-binding domain superfamily/Winged helix DNA-binding domain"/>
    <property type="match status" value="1"/>
</dbReference>
<dbReference type="Proteomes" id="UP000074382">
    <property type="component" value="Unassembled WGS sequence"/>
</dbReference>